<gene>
    <name evidence="2" type="ORF">Mal15_41240</name>
</gene>
<dbReference type="EMBL" id="CP036264">
    <property type="protein sequence ID" value="QEG00056.1"/>
    <property type="molecule type" value="Genomic_DNA"/>
</dbReference>
<reference evidence="2 3" key="1">
    <citation type="submission" date="2019-02" db="EMBL/GenBank/DDBJ databases">
        <title>Planctomycetal bacteria perform biofilm scaping via a novel small molecule.</title>
        <authorList>
            <person name="Jeske O."/>
            <person name="Boedeker C."/>
            <person name="Wiegand S."/>
            <person name="Breitling P."/>
            <person name="Kallscheuer N."/>
            <person name="Jogler M."/>
            <person name="Rohde M."/>
            <person name="Petersen J."/>
            <person name="Medema M.H."/>
            <person name="Surup F."/>
            <person name="Jogler C."/>
        </authorList>
    </citation>
    <scope>NUCLEOTIDE SEQUENCE [LARGE SCALE GENOMIC DNA]</scope>
    <source>
        <strain evidence="2 3">Mal15</strain>
    </source>
</reference>
<proteinExistence type="predicted"/>
<evidence type="ECO:0000259" key="1">
    <source>
        <dbReference type="PROSITE" id="PS51411"/>
    </source>
</evidence>
<dbReference type="InterPro" id="IPR007557">
    <property type="entry name" value="PSP1_C"/>
</dbReference>
<organism evidence="2 3">
    <name type="scientific">Stieleria maiorica</name>
    <dbReference type="NCBI Taxonomy" id="2795974"/>
    <lineage>
        <taxon>Bacteria</taxon>
        <taxon>Pseudomonadati</taxon>
        <taxon>Planctomycetota</taxon>
        <taxon>Planctomycetia</taxon>
        <taxon>Pirellulales</taxon>
        <taxon>Pirellulaceae</taxon>
        <taxon>Stieleria</taxon>
    </lineage>
</organism>
<keyword evidence="3" id="KW-1185">Reference proteome</keyword>
<dbReference type="Proteomes" id="UP000321353">
    <property type="component" value="Chromosome"/>
</dbReference>
<name>A0A5B9MK90_9BACT</name>
<feature type="domain" description="PSP1 C-terminal" evidence="1">
    <location>
        <begin position="83"/>
        <end position="168"/>
    </location>
</feature>
<dbReference type="AlphaFoldDB" id="A0A5B9MK90"/>
<sequence>MFLWNRLVGKPGRLNRTHWLGIALIHYFVRIGVLGEIRLASALAPVPRGRRVVVRSPRGIEVAEVISQRRRADGADAGEPPGYRIVRPTTDSDELLVARLERYKGQAMETCRERLSRSGCDALLLDVDQLLDGGTLRMHFLGEVTADAQRIADEIAGEYESIVRTNHLAELLTEGCGPECGTTGGCGSSGGACAGCSGCGV</sequence>
<protein>
    <recommendedName>
        <fullName evidence="1">PSP1 C-terminal domain-containing protein</fullName>
    </recommendedName>
</protein>
<evidence type="ECO:0000313" key="3">
    <source>
        <dbReference type="Proteomes" id="UP000321353"/>
    </source>
</evidence>
<accession>A0A5B9MK90</accession>
<evidence type="ECO:0000313" key="2">
    <source>
        <dbReference type="EMBL" id="QEG00056.1"/>
    </source>
</evidence>
<dbReference type="PROSITE" id="PS51411">
    <property type="entry name" value="PSP1_C"/>
    <property type="match status" value="1"/>
</dbReference>
<dbReference type="KEGG" id="smam:Mal15_41240"/>